<sequence length="695" mass="71537">MVRFFSDNFLSAYVDVESESFLLCSASSDSRDGFSDLSAMVSAGAKLDDENMTSDDSFSLEAELTRALGGEPEVQTALADAEVEAPAIDDLQMKEALAALEVPSATDMSEAAVEDEGSEFGDLISAEFERALAEEEALAADLAAAAEMEQAAEAVEIPAMTLSAPAATTPEPSSTTEKDYSDPAAEFFGTPAHASSAQSSGPPIQTPPFQSAPSMSPPVAPVFEPPVLETAASSVQDFSDPAAEFAATMANPERTLPPAPQLDVPSVEEPTPAASPIDAVLGASAALGAAAVASSASPKPYQTPRAEEQPFTLDNEFETAIAADTAAPGITARRTQGDPMDIAFDPDPSSFGDNVTIPSPHEFQGAAATNGSAGRKAAIGVLAVALFGGMGALAWSSFSDAPSGKAPTILAETAPVKVKPKDSGGKVVPDQDRTVYEKVGGAKSDKPEQVALKDATEKPIEIAKVKPKATNRVDAGSDAANTSKDDSVLRPRAVRTMVVKPDGTILAASEPAPAAKPAKAPEQVAKAPAAKPDKSTTGGVQFTPPTAENGNTSKPAEQVAKLAPAKPVKVEPVKKAAPKPAPKAAAKPKAKPVVKKVAAKPKPAAPKPAAAPAASSPYAVQISSRRSPEAAQSAWTKLARQYRGVLASYTPDIRKKDISGRGTFYQVRVPAQTKADASALCSRLKRAGGDCFVTR</sequence>
<feature type="compositionally biased region" description="Basic and acidic residues" evidence="1">
    <location>
        <begin position="454"/>
        <end position="464"/>
    </location>
</feature>
<feature type="domain" description="SPOR" evidence="2">
    <location>
        <begin position="612"/>
        <end position="695"/>
    </location>
</feature>
<protein>
    <submittedName>
        <fullName evidence="3">SPOR domain-containing protein</fullName>
    </submittedName>
</protein>
<accession>A0ABW3FM12</accession>
<reference evidence="4" key="1">
    <citation type="journal article" date="2019" name="Int. J. Syst. Evol. Microbiol.">
        <title>The Global Catalogue of Microorganisms (GCM) 10K type strain sequencing project: providing services to taxonomists for standard genome sequencing and annotation.</title>
        <authorList>
            <consortium name="The Broad Institute Genomics Platform"/>
            <consortium name="The Broad Institute Genome Sequencing Center for Infectious Disease"/>
            <person name="Wu L."/>
            <person name="Ma J."/>
        </authorList>
    </citation>
    <scope>NUCLEOTIDE SEQUENCE [LARGE SCALE GENOMIC DNA]</scope>
    <source>
        <strain evidence="4">CCUG 60023</strain>
    </source>
</reference>
<feature type="region of interest" description="Disordered" evidence="1">
    <location>
        <begin position="441"/>
        <end position="632"/>
    </location>
</feature>
<feature type="region of interest" description="Disordered" evidence="1">
    <location>
        <begin position="253"/>
        <end position="273"/>
    </location>
</feature>
<feature type="compositionally biased region" description="Basic residues" evidence="1">
    <location>
        <begin position="586"/>
        <end position="599"/>
    </location>
</feature>
<dbReference type="Gene3D" id="3.30.70.1070">
    <property type="entry name" value="Sporulation related repeat"/>
    <property type="match status" value="1"/>
</dbReference>
<dbReference type="SUPFAM" id="SSF110997">
    <property type="entry name" value="Sporulation related repeat"/>
    <property type="match status" value="1"/>
</dbReference>
<dbReference type="InterPro" id="IPR036680">
    <property type="entry name" value="SPOR-like_sf"/>
</dbReference>
<dbReference type="InterPro" id="IPR007730">
    <property type="entry name" value="SPOR-like_dom"/>
</dbReference>
<feature type="compositionally biased region" description="Low complexity" evidence="1">
    <location>
        <begin position="507"/>
        <end position="530"/>
    </location>
</feature>
<proteinExistence type="predicted"/>
<dbReference type="Proteomes" id="UP001597101">
    <property type="component" value="Unassembled WGS sequence"/>
</dbReference>
<organism evidence="3 4">
    <name type="scientific">Pseudahrensia aquimaris</name>
    <dbReference type="NCBI Taxonomy" id="744461"/>
    <lineage>
        <taxon>Bacteria</taxon>
        <taxon>Pseudomonadati</taxon>
        <taxon>Pseudomonadota</taxon>
        <taxon>Alphaproteobacteria</taxon>
        <taxon>Hyphomicrobiales</taxon>
        <taxon>Ahrensiaceae</taxon>
        <taxon>Pseudahrensia</taxon>
    </lineage>
</organism>
<feature type="compositionally biased region" description="Polar residues" evidence="1">
    <location>
        <begin position="535"/>
        <end position="555"/>
    </location>
</feature>
<keyword evidence="4" id="KW-1185">Reference proteome</keyword>
<evidence type="ECO:0000256" key="1">
    <source>
        <dbReference type="SAM" id="MobiDB-lite"/>
    </source>
</evidence>
<dbReference type="RefSeq" id="WP_377213751.1">
    <property type="nucleotide sequence ID" value="NZ_JBHTJV010000026.1"/>
</dbReference>
<name>A0ABW3FM12_9HYPH</name>
<feature type="compositionally biased region" description="Low complexity" evidence="1">
    <location>
        <begin position="163"/>
        <end position="175"/>
    </location>
</feature>
<dbReference type="PROSITE" id="PS51724">
    <property type="entry name" value="SPOR"/>
    <property type="match status" value="1"/>
</dbReference>
<gene>
    <name evidence="3" type="ORF">ACFQ14_15925</name>
</gene>
<comment type="caution">
    <text evidence="3">The sequence shown here is derived from an EMBL/GenBank/DDBJ whole genome shotgun (WGS) entry which is preliminary data.</text>
</comment>
<evidence type="ECO:0000313" key="4">
    <source>
        <dbReference type="Proteomes" id="UP001597101"/>
    </source>
</evidence>
<dbReference type="EMBL" id="JBHTJV010000026">
    <property type="protein sequence ID" value="MFD0917894.1"/>
    <property type="molecule type" value="Genomic_DNA"/>
</dbReference>
<evidence type="ECO:0000259" key="2">
    <source>
        <dbReference type="PROSITE" id="PS51724"/>
    </source>
</evidence>
<evidence type="ECO:0000313" key="3">
    <source>
        <dbReference type="EMBL" id="MFD0917894.1"/>
    </source>
</evidence>
<dbReference type="Pfam" id="PF05036">
    <property type="entry name" value="SPOR"/>
    <property type="match status" value="1"/>
</dbReference>
<feature type="region of interest" description="Disordered" evidence="1">
    <location>
        <begin position="162"/>
        <end position="223"/>
    </location>
</feature>
<feature type="compositionally biased region" description="Polar residues" evidence="1">
    <location>
        <begin position="193"/>
        <end position="209"/>
    </location>
</feature>